<feature type="region of interest" description="Disordered" evidence="1">
    <location>
        <begin position="1"/>
        <end position="35"/>
    </location>
</feature>
<dbReference type="RefSeq" id="XP_030998203.1">
    <property type="nucleotide sequence ID" value="XM_031138124.1"/>
</dbReference>
<dbReference type="AlphaFoldDB" id="A0A507B2I9"/>
<organism evidence="2 3">
    <name type="scientific">Thyridium curvatum</name>
    <dbReference type="NCBI Taxonomy" id="1093900"/>
    <lineage>
        <taxon>Eukaryota</taxon>
        <taxon>Fungi</taxon>
        <taxon>Dikarya</taxon>
        <taxon>Ascomycota</taxon>
        <taxon>Pezizomycotina</taxon>
        <taxon>Sordariomycetes</taxon>
        <taxon>Sordariomycetidae</taxon>
        <taxon>Thyridiales</taxon>
        <taxon>Thyridiaceae</taxon>
        <taxon>Thyridium</taxon>
    </lineage>
</organism>
<dbReference type="OrthoDB" id="5243557at2759"/>
<proteinExistence type="predicted"/>
<name>A0A507B2I9_9PEZI</name>
<dbReference type="InParanoid" id="A0A507B2I9"/>
<feature type="compositionally biased region" description="Low complexity" evidence="1">
    <location>
        <begin position="254"/>
        <end position="272"/>
    </location>
</feature>
<dbReference type="EMBL" id="SKBQ01000017">
    <property type="protein sequence ID" value="TPX16492.1"/>
    <property type="molecule type" value="Genomic_DNA"/>
</dbReference>
<accession>A0A507B2I9</accession>
<keyword evidence="3" id="KW-1185">Reference proteome</keyword>
<gene>
    <name evidence="2" type="ORF">E0L32_003786</name>
</gene>
<feature type="compositionally biased region" description="Polar residues" evidence="1">
    <location>
        <begin position="322"/>
        <end position="344"/>
    </location>
</feature>
<dbReference type="GeneID" id="41971233"/>
<feature type="region of interest" description="Disordered" evidence="1">
    <location>
        <begin position="318"/>
        <end position="382"/>
    </location>
</feature>
<feature type="compositionally biased region" description="Polar residues" evidence="1">
    <location>
        <begin position="1"/>
        <end position="22"/>
    </location>
</feature>
<sequence>MASRWNRSNWESPSSNKQNLATSPKRGSGSPGAQDAVHIWQPGEIAFLKSHLVFDKDEQKSLITSRYLEMGATGHPVVVLRMSPNKTHAAITTASSYHADGANGKHIPPWLQSNHTTKQDKDFRAFEGSELPPSDVKRPALQLEDGKFMPKKNACWIYVRNMWVVPVTVLGSFDQTPDILRLTDDARLDLLAHMEKRSAGTFAKVMEGVDLEYIPVNTRNLPVNDPSPDPRPRRQYHAVRGSPAPLGSRGQGWPPATNTAQPASASSSTSLSWRRSPGQPSATDRPQPAPAALEWRRPSQPAASMGAQPAPVTLEWRRPNQPAASMSTQPAPVSNDKPSASPQLTAPRRWADAATAGSGASSRRDGWRRKGPEAEDRWKRRS</sequence>
<comment type="caution">
    <text evidence="2">The sequence shown here is derived from an EMBL/GenBank/DDBJ whole genome shotgun (WGS) entry which is preliminary data.</text>
</comment>
<feature type="region of interest" description="Disordered" evidence="1">
    <location>
        <begin position="218"/>
        <end position="292"/>
    </location>
</feature>
<evidence type="ECO:0000313" key="2">
    <source>
        <dbReference type="EMBL" id="TPX16492.1"/>
    </source>
</evidence>
<protein>
    <submittedName>
        <fullName evidence="2">Uncharacterized protein</fullName>
    </submittedName>
</protein>
<evidence type="ECO:0000313" key="3">
    <source>
        <dbReference type="Proteomes" id="UP000319257"/>
    </source>
</evidence>
<feature type="compositionally biased region" description="Basic and acidic residues" evidence="1">
    <location>
        <begin position="362"/>
        <end position="382"/>
    </location>
</feature>
<reference evidence="2 3" key="1">
    <citation type="submission" date="2019-06" db="EMBL/GenBank/DDBJ databases">
        <title>Draft genome sequence of the filamentous fungus Phialemoniopsis curvata isolated from diesel fuel.</title>
        <authorList>
            <person name="Varaljay V.A."/>
            <person name="Lyon W.J."/>
            <person name="Crouch A.L."/>
            <person name="Drake C.E."/>
            <person name="Hollomon J.M."/>
            <person name="Nadeau L.J."/>
            <person name="Nunn H.S."/>
            <person name="Stevenson B.S."/>
            <person name="Bojanowski C.L."/>
            <person name="Crookes-Goodson W.J."/>
        </authorList>
    </citation>
    <scope>NUCLEOTIDE SEQUENCE [LARGE SCALE GENOMIC DNA]</scope>
    <source>
        <strain evidence="2 3">D216</strain>
    </source>
</reference>
<feature type="compositionally biased region" description="Low complexity" evidence="1">
    <location>
        <begin position="352"/>
        <end position="361"/>
    </location>
</feature>
<dbReference type="Proteomes" id="UP000319257">
    <property type="component" value="Unassembled WGS sequence"/>
</dbReference>
<evidence type="ECO:0000256" key="1">
    <source>
        <dbReference type="SAM" id="MobiDB-lite"/>
    </source>
</evidence>